<evidence type="ECO:0000313" key="5">
    <source>
        <dbReference type="EMBL" id="VUZ41954.1"/>
    </source>
</evidence>
<protein>
    <recommendedName>
        <fullName evidence="3">Oxysterol-binding protein</fullName>
    </recommendedName>
</protein>
<gene>
    <name evidence="5" type="ORF">WMSIL1_LOCUS2742</name>
</gene>
<organism evidence="5 6">
    <name type="scientific">Hymenolepis diminuta</name>
    <name type="common">Rat tapeworm</name>
    <dbReference type="NCBI Taxonomy" id="6216"/>
    <lineage>
        <taxon>Eukaryota</taxon>
        <taxon>Metazoa</taxon>
        <taxon>Spiralia</taxon>
        <taxon>Lophotrochozoa</taxon>
        <taxon>Platyhelminthes</taxon>
        <taxon>Cestoda</taxon>
        <taxon>Eucestoda</taxon>
        <taxon>Cyclophyllidea</taxon>
        <taxon>Hymenolepididae</taxon>
        <taxon>Hymenolepis</taxon>
    </lineage>
</organism>
<evidence type="ECO:0000256" key="3">
    <source>
        <dbReference type="RuleBase" id="RU003845"/>
    </source>
</evidence>
<dbReference type="Gene3D" id="3.30.70.3490">
    <property type="match status" value="1"/>
</dbReference>
<dbReference type="Pfam" id="PF01237">
    <property type="entry name" value="Oxysterol_BP"/>
    <property type="match status" value="2"/>
</dbReference>
<dbReference type="Gene3D" id="2.40.160.120">
    <property type="match status" value="1"/>
</dbReference>
<dbReference type="InterPro" id="IPR018494">
    <property type="entry name" value="Oxysterol-bd_CS"/>
</dbReference>
<evidence type="ECO:0000256" key="2">
    <source>
        <dbReference type="RuleBase" id="RU003844"/>
    </source>
</evidence>
<dbReference type="InterPro" id="IPR000648">
    <property type="entry name" value="Oxysterol-bd"/>
</dbReference>
<dbReference type="Gene3D" id="1.10.287.2720">
    <property type="match status" value="1"/>
</dbReference>
<keyword evidence="3" id="KW-0813">Transport</keyword>
<dbReference type="FunFam" id="1.10.287.2720:FF:000001">
    <property type="entry name" value="Oxysterol-binding OBPalpha"/>
    <property type="match status" value="1"/>
</dbReference>
<name>A0A564Y625_HYMDI</name>
<dbReference type="PANTHER" id="PTHR10972">
    <property type="entry name" value="OXYSTEROL-BINDING PROTEIN-RELATED"/>
    <property type="match status" value="1"/>
</dbReference>
<accession>A0A564Y625</accession>
<reference evidence="5 6" key="1">
    <citation type="submission" date="2019-07" db="EMBL/GenBank/DDBJ databases">
        <authorList>
            <person name="Jastrzebski P J."/>
            <person name="Paukszto L."/>
            <person name="Jastrzebski P J."/>
        </authorList>
    </citation>
    <scope>NUCLEOTIDE SEQUENCE [LARGE SCALE GENOMIC DNA]</scope>
    <source>
        <strain evidence="5 6">WMS-il1</strain>
    </source>
</reference>
<comment type="similarity">
    <text evidence="2">Belongs to the OSBP family.</text>
</comment>
<dbReference type="Proteomes" id="UP000321570">
    <property type="component" value="Unassembled WGS sequence"/>
</dbReference>
<dbReference type="GO" id="GO:0032934">
    <property type="term" value="F:sterol binding"/>
    <property type="evidence" value="ECO:0007669"/>
    <property type="project" value="TreeGrafter"/>
</dbReference>
<dbReference type="PROSITE" id="PS01013">
    <property type="entry name" value="OSBP"/>
    <property type="match status" value="1"/>
</dbReference>
<dbReference type="GO" id="GO:0016020">
    <property type="term" value="C:membrane"/>
    <property type="evidence" value="ECO:0007669"/>
    <property type="project" value="TreeGrafter"/>
</dbReference>
<evidence type="ECO:0000313" key="6">
    <source>
        <dbReference type="Proteomes" id="UP000321570"/>
    </source>
</evidence>
<keyword evidence="3" id="KW-0445">Lipid transport</keyword>
<feature type="region of interest" description="Disordered" evidence="4">
    <location>
        <begin position="1"/>
        <end position="30"/>
    </location>
</feature>
<keyword evidence="6" id="KW-1185">Reference proteome</keyword>
<evidence type="ECO:0000256" key="1">
    <source>
        <dbReference type="ARBA" id="ARBA00023121"/>
    </source>
</evidence>
<sequence length="433" mass="48738">MVENASQINGSNDANGETDSSIPPPIVGMTNTPFIPDRKEEVAMITYLEDQDLGSMENHKSVIMHIISQLKDGKDLTKIVLPTFILEQRSLLEMFADYNAHPQMLIDVTNGPTPHERMKSFVKWFLTAFHASKKDKVAKKPYNPIIGEIFQCSWRLSPSSSQNKIIDGQEVEDGGSTAGEEPILLTYIGEQVSHHPPVSAFQICCPSRRLQLVGAVHTASHFRGLSIFVNFVGKVVLKLGEHDEEYVFALPTAYGRSILTVPWFELGDTITIECPQSGYKTHVKFHTKTVTNNKRLHQISADIFAPGTPQNTKNAVVSVTGHWNSTMEFVDHISGTKEVIDTNKLEVEPKWVRPVTLQEPEESQRLWFNVTTALRQSNIDLATQEKTQLEEVQRVSEKARTSKNLPHIPRFFKETADGYIFVDPTEEKDETLQ</sequence>
<dbReference type="PANTHER" id="PTHR10972:SF141">
    <property type="entry name" value="OXYSTEROL-BINDING PROTEIN"/>
    <property type="match status" value="1"/>
</dbReference>
<evidence type="ECO:0000256" key="4">
    <source>
        <dbReference type="SAM" id="MobiDB-lite"/>
    </source>
</evidence>
<dbReference type="SUPFAM" id="SSF144000">
    <property type="entry name" value="Oxysterol-binding protein-like"/>
    <property type="match status" value="1"/>
</dbReference>
<feature type="compositionally biased region" description="Polar residues" evidence="4">
    <location>
        <begin position="1"/>
        <end position="21"/>
    </location>
</feature>
<dbReference type="GO" id="GO:0005829">
    <property type="term" value="C:cytosol"/>
    <property type="evidence" value="ECO:0007669"/>
    <property type="project" value="TreeGrafter"/>
</dbReference>
<dbReference type="InterPro" id="IPR037239">
    <property type="entry name" value="OSBP_sf"/>
</dbReference>
<dbReference type="AlphaFoldDB" id="A0A564Y625"/>
<dbReference type="EMBL" id="CABIJS010000077">
    <property type="protein sequence ID" value="VUZ41954.1"/>
    <property type="molecule type" value="Genomic_DNA"/>
</dbReference>
<proteinExistence type="inferred from homology"/>
<keyword evidence="1" id="KW-0446">Lipid-binding</keyword>
<dbReference type="GO" id="GO:0006869">
    <property type="term" value="P:lipid transport"/>
    <property type="evidence" value="ECO:0007669"/>
    <property type="project" value="UniProtKB-KW"/>
</dbReference>